<feature type="domain" description="DUF4408" evidence="2">
    <location>
        <begin position="10"/>
        <end position="37"/>
    </location>
</feature>
<protein>
    <recommendedName>
        <fullName evidence="2">DUF4408 domain-containing protein</fullName>
    </recommendedName>
</protein>
<reference evidence="3 4" key="1">
    <citation type="submission" date="2019-12" db="EMBL/GenBank/DDBJ databases">
        <authorList>
            <person name="Alioto T."/>
            <person name="Alioto T."/>
            <person name="Gomez Garrido J."/>
        </authorList>
    </citation>
    <scope>NUCLEOTIDE SEQUENCE [LARGE SCALE GENOMIC DNA]</scope>
</reference>
<evidence type="ECO:0000313" key="3">
    <source>
        <dbReference type="EMBL" id="CAA2935330.1"/>
    </source>
</evidence>
<feature type="transmembrane region" description="Helical" evidence="1">
    <location>
        <begin position="6"/>
        <end position="33"/>
    </location>
</feature>
<gene>
    <name evidence="3" type="ORF">OLEA9_A036140</name>
</gene>
<sequence length="208" mass="23614">MNAAEFLVVTVTSWLTPTVLFCVLNLTIVTVVITSSLNKLGHHQDNSRPQLVRVPSLLERVKSINLSLYRTQNLEPLDSESAAHYTSPPQEPTDYQKSEAKVDDMNHSESVEDIHVTRSSSETCMKAPAKRVLKKSASEKVFVAETEVEADLRRPVTVRETTYSNGPDDEAVDAKADDFINRFRQQLKLQRLDSILRYREMINRGLQR</sequence>
<dbReference type="Proteomes" id="UP000594638">
    <property type="component" value="Unassembled WGS sequence"/>
</dbReference>
<organism evidence="3 4">
    <name type="scientific">Olea europaea subsp. europaea</name>
    <dbReference type="NCBI Taxonomy" id="158383"/>
    <lineage>
        <taxon>Eukaryota</taxon>
        <taxon>Viridiplantae</taxon>
        <taxon>Streptophyta</taxon>
        <taxon>Embryophyta</taxon>
        <taxon>Tracheophyta</taxon>
        <taxon>Spermatophyta</taxon>
        <taxon>Magnoliopsida</taxon>
        <taxon>eudicotyledons</taxon>
        <taxon>Gunneridae</taxon>
        <taxon>Pentapetalae</taxon>
        <taxon>asterids</taxon>
        <taxon>lamiids</taxon>
        <taxon>Lamiales</taxon>
        <taxon>Oleaceae</taxon>
        <taxon>Oleeae</taxon>
        <taxon>Olea</taxon>
    </lineage>
</organism>
<dbReference type="InterPro" id="IPR025520">
    <property type="entry name" value="DUF4408"/>
</dbReference>
<dbReference type="OrthoDB" id="1685070at2759"/>
<keyword evidence="1" id="KW-1133">Transmembrane helix</keyword>
<evidence type="ECO:0000313" key="4">
    <source>
        <dbReference type="Proteomes" id="UP000594638"/>
    </source>
</evidence>
<name>A0A8S0PCG6_OLEEU</name>
<keyword evidence="1" id="KW-0472">Membrane</keyword>
<dbReference type="AlphaFoldDB" id="A0A8S0PCG6"/>
<comment type="caution">
    <text evidence="3">The sequence shown here is derived from an EMBL/GenBank/DDBJ whole genome shotgun (WGS) entry which is preliminary data.</text>
</comment>
<keyword evidence="4" id="KW-1185">Reference proteome</keyword>
<dbReference type="EMBL" id="CACTIH010000025">
    <property type="protein sequence ID" value="CAA2935330.1"/>
    <property type="molecule type" value="Genomic_DNA"/>
</dbReference>
<proteinExistence type="predicted"/>
<dbReference type="PANTHER" id="PTHR33098">
    <property type="entry name" value="COTTON FIBER (DUF761)"/>
    <property type="match status" value="1"/>
</dbReference>
<dbReference type="Pfam" id="PF05553">
    <property type="entry name" value="DUF761"/>
    <property type="match status" value="1"/>
</dbReference>
<dbReference type="PANTHER" id="PTHR33098:SF57">
    <property type="entry name" value="DUF4408 DOMAIN PROTEIN"/>
    <property type="match status" value="1"/>
</dbReference>
<evidence type="ECO:0000259" key="2">
    <source>
        <dbReference type="Pfam" id="PF14364"/>
    </source>
</evidence>
<keyword evidence="1" id="KW-0812">Transmembrane</keyword>
<dbReference type="Gramene" id="OE9A036140T1">
    <property type="protein sequence ID" value="OE9A036140C1"/>
    <property type="gene ID" value="OE9A036140"/>
</dbReference>
<dbReference type="InterPro" id="IPR008480">
    <property type="entry name" value="DUF761_pln"/>
</dbReference>
<evidence type="ECO:0000256" key="1">
    <source>
        <dbReference type="SAM" id="Phobius"/>
    </source>
</evidence>
<accession>A0A8S0PCG6</accession>
<dbReference type="Pfam" id="PF14364">
    <property type="entry name" value="DUF4408"/>
    <property type="match status" value="1"/>
</dbReference>